<dbReference type="OrthoDB" id="2865081at2"/>
<evidence type="ECO:0000313" key="3">
    <source>
        <dbReference type="Proteomes" id="UP000307841"/>
    </source>
</evidence>
<name>A0A4U2Y9Y9_9BACL</name>
<dbReference type="EMBL" id="SZNK01000001">
    <property type="protein sequence ID" value="TKI57479.1"/>
    <property type="molecule type" value="Genomic_DNA"/>
</dbReference>
<feature type="chain" id="PRO_5020520571" evidence="1">
    <location>
        <begin position="23"/>
        <end position="201"/>
    </location>
</feature>
<proteinExistence type="predicted"/>
<dbReference type="RefSeq" id="WP_137030917.1">
    <property type="nucleotide sequence ID" value="NZ_SZNK01000001.1"/>
</dbReference>
<dbReference type="AlphaFoldDB" id="A0A4U2Y9Y9"/>
<protein>
    <submittedName>
        <fullName evidence="2">Uncharacterized protein</fullName>
    </submittedName>
</protein>
<evidence type="ECO:0000313" key="2">
    <source>
        <dbReference type="EMBL" id="TKI57479.1"/>
    </source>
</evidence>
<comment type="caution">
    <text evidence="2">The sequence shown here is derived from an EMBL/GenBank/DDBJ whole genome shotgun (WGS) entry which is preliminary data.</text>
</comment>
<reference evidence="2 3" key="1">
    <citation type="submission" date="2019-04" db="EMBL/GenBank/DDBJ databases">
        <title>Whole genome sequencing of Brevibacillus sp. TGS2-1.</title>
        <authorList>
            <person name="Choi A."/>
        </authorList>
    </citation>
    <scope>NUCLEOTIDE SEQUENCE [LARGE SCALE GENOMIC DNA]</scope>
    <source>
        <strain evidence="2 3">TGS2-1</strain>
    </source>
</reference>
<evidence type="ECO:0000256" key="1">
    <source>
        <dbReference type="SAM" id="SignalP"/>
    </source>
</evidence>
<feature type="signal peptide" evidence="1">
    <location>
        <begin position="1"/>
        <end position="22"/>
    </location>
</feature>
<accession>A0A4U2Y9Y9</accession>
<keyword evidence="1" id="KW-0732">Signal</keyword>
<dbReference type="Proteomes" id="UP000307841">
    <property type="component" value="Unassembled WGS sequence"/>
</dbReference>
<organism evidence="2 3">
    <name type="scientific">Brevibacillus antibioticus</name>
    <dbReference type="NCBI Taxonomy" id="2570228"/>
    <lineage>
        <taxon>Bacteria</taxon>
        <taxon>Bacillati</taxon>
        <taxon>Bacillota</taxon>
        <taxon>Bacilli</taxon>
        <taxon>Bacillales</taxon>
        <taxon>Paenibacillaceae</taxon>
        <taxon>Brevibacillus</taxon>
    </lineage>
</organism>
<sequence length="201" mass="22024">MKKTLVLFLMFCMFLIPSAAFANSSTDQEPTVKEPTAEEIAQLNEALDKLIIEANKKLEAGETDLFLEENVGETDGSVSLSFSLNDTKQKAGFQALAVKPKAYRATVGYSGIGFDFQHELGGTFTYENGKIKGATKDVALTGLFYSESHNTWIDYLDPSVWVVNSEGLFKALKYGVEYKTSLVVGLYGSGDYRILQANVGN</sequence>
<gene>
    <name evidence="2" type="ORF">E8L90_19575</name>
</gene>
<keyword evidence="3" id="KW-1185">Reference proteome</keyword>